<name>A0A552U9I0_9SPHN</name>
<organism evidence="2 3">
    <name type="scientific">Glacieibacterium frigidum</name>
    <dbReference type="NCBI Taxonomy" id="2593303"/>
    <lineage>
        <taxon>Bacteria</taxon>
        <taxon>Pseudomonadati</taxon>
        <taxon>Pseudomonadota</taxon>
        <taxon>Alphaproteobacteria</taxon>
        <taxon>Sphingomonadales</taxon>
        <taxon>Sphingosinicellaceae</taxon>
        <taxon>Glacieibacterium</taxon>
    </lineage>
</organism>
<dbReference type="Proteomes" id="UP000317894">
    <property type="component" value="Unassembled WGS sequence"/>
</dbReference>
<dbReference type="InterPro" id="IPR036291">
    <property type="entry name" value="NAD(P)-bd_dom_sf"/>
</dbReference>
<sequence length="285" mass="30005">MKRVLVTGGGGFIGRETLGPLRALGFEVDAPGRAELDLLNGDPAAWFAAHPASHLLHLAWDATPGKFWTAPSNLDWVAASLRLVRAFAVSGGTRAVVAGSCAEYDWGHATLDETRTPLRPATLYGTAKANLFELLDKAAPGLDLSFAWGRVFFPYGPDEAAGRLLPDVIDGIAQGRRVAVSDGTQSRDFMHVEDVGAAFATLLAGDVTGAVNIASGTTTPVREVILTAAAHAGDASLLDWGARARQASEPQYMAAATARLHATGFVPRWPLADGLADTVARRLAR</sequence>
<proteinExistence type="predicted"/>
<accession>A0A552U9I0</accession>
<dbReference type="PANTHER" id="PTHR43245">
    <property type="entry name" value="BIFUNCTIONAL POLYMYXIN RESISTANCE PROTEIN ARNA"/>
    <property type="match status" value="1"/>
</dbReference>
<dbReference type="InterPro" id="IPR050177">
    <property type="entry name" value="Lipid_A_modif_metabolic_enz"/>
</dbReference>
<dbReference type="AlphaFoldDB" id="A0A552U9I0"/>
<dbReference type="RefSeq" id="WP_144335042.1">
    <property type="nucleotide sequence ID" value="NZ_VJWA01000002.1"/>
</dbReference>
<dbReference type="OrthoDB" id="9801785at2"/>
<dbReference type="Gene3D" id="3.90.25.10">
    <property type="entry name" value="UDP-galactose 4-epimerase, domain 1"/>
    <property type="match status" value="1"/>
</dbReference>
<keyword evidence="3" id="KW-1185">Reference proteome</keyword>
<dbReference type="InterPro" id="IPR001509">
    <property type="entry name" value="Epimerase_deHydtase"/>
</dbReference>
<evidence type="ECO:0000313" key="3">
    <source>
        <dbReference type="Proteomes" id="UP000317894"/>
    </source>
</evidence>
<dbReference type="CDD" id="cd08946">
    <property type="entry name" value="SDR_e"/>
    <property type="match status" value="1"/>
</dbReference>
<evidence type="ECO:0000259" key="1">
    <source>
        <dbReference type="Pfam" id="PF01370"/>
    </source>
</evidence>
<dbReference type="EMBL" id="VJWA01000002">
    <property type="protein sequence ID" value="TRW14872.1"/>
    <property type="molecule type" value="Genomic_DNA"/>
</dbReference>
<protein>
    <submittedName>
        <fullName evidence="2">NAD(P)-dependent oxidoreductase</fullName>
    </submittedName>
</protein>
<comment type="caution">
    <text evidence="2">The sequence shown here is derived from an EMBL/GenBank/DDBJ whole genome shotgun (WGS) entry which is preliminary data.</text>
</comment>
<dbReference type="Gene3D" id="3.40.50.720">
    <property type="entry name" value="NAD(P)-binding Rossmann-like Domain"/>
    <property type="match status" value="1"/>
</dbReference>
<gene>
    <name evidence="2" type="ORF">FMM06_14470</name>
</gene>
<dbReference type="PANTHER" id="PTHR43245:SF13">
    <property type="entry name" value="UDP-D-APIOSE_UDP-D-XYLOSE SYNTHASE 2"/>
    <property type="match status" value="1"/>
</dbReference>
<evidence type="ECO:0000313" key="2">
    <source>
        <dbReference type="EMBL" id="TRW14872.1"/>
    </source>
</evidence>
<reference evidence="2 3" key="1">
    <citation type="submission" date="2019-07" db="EMBL/GenBank/DDBJ databases">
        <title>Novel species isolated from glacier.</title>
        <authorList>
            <person name="Liu Q."/>
            <person name="Xin Y.-H."/>
        </authorList>
    </citation>
    <scope>NUCLEOTIDE SEQUENCE [LARGE SCALE GENOMIC DNA]</scope>
    <source>
        <strain evidence="2 3">LB1R16</strain>
    </source>
</reference>
<dbReference type="SUPFAM" id="SSF51735">
    <property type="entry name" value="NAD(P)-binding Rossmann-fold domains"/>
    <property type="match status" value="1"/>
</dbReference>
<dbReference type="Pfam" id="PF01370">
    <property type="entry name" value="Epimerase"/>
    <property type="match status" value="1"/>
</dbReference>
<feature type="domain" description="NAD-dependent epimerase/dehydratase" evidence="1">
    <location>
        <begin position="4"/>
        <end position="213"/>
    </location>
</feature>